<comment type="caution">
    <text evidence="1">The sequence shown here is derived from an EMBL/GenBank/DDBJ whole genome shotgun (WGS) entry which is preliminary data.</text>
</comment>
<dbReference type="AlphaFoldDB" id="A0A0F8YXM5"/>
<dbReference type="EMBL" id="LAZR01054426">
    <property type="protein sequence ID" value="KKK78590.1"/>
    <property type="molecule type" value="Genomic_DNA"/>
</dbReference>
<reference evidence="1" key="1">
    <citation type="journal article" date="2015" name="Nature">
        <title>Complex archaea that bridge the gap between prokaryotes and eukaryotes.</title>
        <authorList>
            <person name="Spang A."/>
            <person name="Saw J.H."/>
            <person name="Jorgensen S.L."/>
            <person name="Zaremba-Niedzwiedzka K."/>
            <person name="Martijn J."/>
            <person name="Lind A.E."/>
            <person name="van Eijk R."/>
            <person name="Schleper C."/>
            <person name="Guy L."/>
            <person name="Ettema T.J."/>
        </authorList>
    </citation>
    <scope>NUCLEOTIDE SEQUENCE</scope>
</reference>
<accession>A0A0F8YXM5</accession>
<sequence length="375" mass="42559">DHASEEFRPDNDDATTIKGYLQALAGATMQGFTHTQSFTITFDATEESLLTSITPGDSFRVGFRETRLSVLKKLLDYVKSVARVEDDEQIHILNPTVSGSSFAYEYFLNVEDEHTYLYETNEIKSPLTNQDQVERDRKLMPEAVFARHYRNIVMRGASFLSDEDIEAIIKPTGAREHIEPMGAYVGCDWGLTKDKCAITNLLALDDGRFVFDKCHVFRGSKSEPVDLNDAADMAESLYEPGWTLSMLFDKWQAMSTIQRLQKKHGDDVIQGFDFTKTNRKRLFKNIFTVVRDGRLVVFSDILMDCWKQSCATCPDNLSCEECNAHDFLRELQGLRCDSDFNVTHGKRGDDITVATALALFYAVQEDVPQAAIWML</sequence>
<gene>
    <name evidence="1" type="ORF">LCGC14_2842040</name>
</gene>
<dbReference type="Gene3D" id="3.30.420.240">
    <property type="match status" value="1"/>
</dbReference>
<evidence type="ECO:0008006" key="2">
    <source>
        <dbReference type="Google" id="ProtNLM"/>
    </source>
</evidence>
<organism evidence="1">
    <name type="scientific">marine sediment metagenome</name>
    <dbReference type="NCBI Taxonomy" id="412755"/>
    <lineage>
        <taxon>unclassified sequences</taxon>
        <taxon>metagenomes</taxon>
        <taxon>ecological metagenomes</taxon>
    </lineage>
</organism>
<feature type="non-terminal residue" evidence="1">
    <location>
        <position position="1"/>
    </location>
</feature>
<evidence type="ECO:0000313" key="1">
    <source>
        <dbReference type="EMBL" id="KKK78590.1"/>
    </source>
</evidence>
<protein>
    <recommendedName>
        <fullName evidence="2">Terminase large subunit gp17-like C-terminal domain-containing protein</fullName>
    </recommendedName>
</protein>
<name>A0A0F8YXM5_9ZZZZ</name>
<proteinExistence type="predicted"/>